<dbReference type="GO" id="GO:0016887">
    <property type="term" value="F:ATP hydrolysis activity"/>
    <property type="evidence" value="ECO:0007669"/>
    <property type="project" value="InterPro"/>
</dbReference>
<dbReference type="Pfam" id="PF13476">
    <property type="entry name" value="AAA_23"/>
    <property type="match status" value="1"/>
</dbReference>
<dbReference type="SUPFAM" id="SSF52540">
    <property type="entry name" value="P-loop containing nucleoside triphosphate hydrolases"/>
    <property type="match status" value="1"/>
</dbReference>
<dbReference type="RefSeq" id="WP_139081310.1">
    <property type="nucleotide sequence ID" value="NZ_VDFV01000009.1"/>
</dbReference>
<keyword evidence="4" id="KW-1185">Reference proteome</keyword>
<organism evidence="3 4">
    <name type="scientific">Rubellimicrobium roseum</name>
    <dbReference type="NCBI Taxonomy" id="687525"/>
    <lineage>
        <taxon>Bacteria</taxon>
        <taxon>Pseudomonadati</taxon>
        <taxon>Pseudomonadota</taxon>
        <taxon>Alphaproteobacteria</taxon>
        <taxon>Rhodobacterales</taxon>
        <taxon>Roseobacteraceae</taxon>
        <taxon>Rubellimicrobium</taxon>
    </lineage>
</organism>
<reference evidence="3 4" key="1">
    <citation type="submission" date="2019-06" db="EMBL/GenBank/DDBJ databases">
        <authorList>
            <person name="Jiang L."/>
        </authorList>
    </citation>
    <scope>NUCLEOTIDE SEQUENCE [LARGE SCALE GENOMIC DNA]</scope>
    <source>
        <strain evidence="3 4">YIM 48858</strain>
    </source>
</reference>
<feature type="coiled-coil region" evidence="1">
    <location>
        <begin position="666"/>
        <end position="700"/>
    </location>
</feature>
<dbReference type="PANTHER" id="PTHR41259">
    <property type="entry name" value="DOUBLE-STRAND BREAK REPAIR RAD50 ATPASE, PUTATIVE-RELATED"/>
    <property type="match status" value="1"/>
</dbReference>
<dbReference type="PANTHER" id="PTHR41259:SF1">
    <property type="entry name" value="DOUBLE-STRAND BREAK REPAIR RAD50 ATPASE, PUTATIVE-RELATED"/>
    <property type="match status" value="1"/>
</dbReference>
<dbReference type="InterPro" id="IPR038729">
    <property type="entry name" value="Rad50/SbcC_AAA"/>
</dbReference>
<dbReference type="EMBL" id="VDFV01000009">
    <property type="protein sequence ID" value="TNC72193.1"/>
    <property type="molecule type" value="Genomic_DNA"/>
</dbReference>
<dbReference type="Gene3D" id="3.40.50.300">
    <property type="entry name" value="P-loop containing nucleotide triphosphate hydrolases"/>
    <property type="match status" value="2"/>
</dbReference>
<protein>
    <recommendedName>
        <fullName evidence="2">Rad50/SbcC-type AAA domain-containing protein</fullName>
    </recommendedName>
</protein>
<feature type="domain" description="Rad50/SbcC-type AAA" evidence="2">
    <location>
        <begin position="5"/>
        <end position="77"/>
    </location>
</feature>
<evidence type="ECO:0000313" key="4">
    <source>
        <dbReference type="Proteomes" id="UP000305709"/>
    </source>
</evidence>
<name>A0A5C4NBW1_9RHOB</name>
<sequence>MRLRRIEVRDFRKLQHLVVEGLGDGLNVVVGDNEAGKSTLLAALRAVLFERHRVGGRAAQGMLPFGQSVRPEIRLDFDLGGEAWRLRKAFVQKPEAELESPRGRWSGDEVEEKLAELLGFTPPGAGGSKPGEHQGAYGLLWVQQGTAHEALGVGAGREGIAAALETEVGQVLGGERGRALLTAAERRRADHWTKLDKPRGPWKELREEVEELEARQADLRRRWEAHDGKVSDLAARQEALARHEREDSLGQAQRDLAAARVAEGQAARLEQGLREAEGRRKLAAAARDAAEGRRAARAALVGRRDAAARALASAQEEAGALRGVLEAHDAAARGAAGRLAEARGARDRATERLAAGERALRRQEAREALGRLEAQLRGAEEAERRRRVALAGAAAVAITAAALKEVEALAQARDRTLARSQAASVRIDFAPDDGRAVTVDGRAQDAGAPVWLAADAEIMLEGFGRLRVRPGGGAGDLAREAEDAGRALAERLAALGVADPAEARAALQRRLACEGEAEAQARLVEALAPQGIEALQAAVAAQRSVLDEVGDGIGEADAAVVEAARADLHAAMGTVAGVEAEAKAAEAARVAADRDLATLEGRTAGLAREHEALGAELAEARAAVPDEALEAALGQAGAELLAAEAAEGAARAALEASDPEVVRLEMKRAERAEQAIRADIDRLGREKRDLEVELGALGREGVGEQLAEVEGLLELRRRQLGLRGQEAAASKLLHEALVAAQSESKDRWLGPVREKVRPYLRLLQPDTDVVLNETTLEIEGFRRDGREEAFHDLSIGAREQVAVVTRLALADILRGAGRSAAVILDDALVNTDEARLSRMHLVLHRAAENLQVLVLTCRERDFRQLGAPLVRIR</sequence>
<evidence type="ECO:0000313" key="3">
    <source>
        <dbReference type="EMBL" id="TNC72193.1"/>
    </source>
</evidence>
<keyword evidence="1" id="KW-0175">Coiled coil</keyword>
<dbReference type="AlphaFoldDB" id="A0A5C4NBW1"/>
<evidence type="ECO:0000259" key="2">
    <source>
        <dbReference type="Pfam" id="PF13476"/>
    </source>
</evidence>
<comment type="caution">
    <text evidence="3">The sequence shown here is derived from an EMBL/GenBank/DDBJ whole genome shotgun (WGS) entry which is preliminary data.</text>
</comment>
<accession>A0A5C4NBW1</accession>
<dbReference type="GO" id="GO:0006302">
    <property type="term" value="P:double-strand break repair"/>
    <property type="evidence" value="ECO:0007669"/>
    <property type="project" value="InterPro"/>
</dbReference>
<dbReference type="InterPro" id="IPR027417">
    <property type="entry name" value="P-loop_NTPase"/>
</dbReference>
<feature type="coiled-coil region" evidence="1">
    <location>
        <begin position="346"/>
        <end position="382"/>
    </location>
</feature>
<evidence type="ECO:0000256" key="1">
    <source>
        <dbReference type="SAM" id="Coils"/>
    </source>
</evidence>
<dbReference type="Proteomes" id="UP000305709">
    <property type="component" value="Unassembled WGS sequence"/>
</dbReference>
<gene>
    <name evidence="3" type="ORF">FHG71_09070</name>
</gene>
<dbReference type="OrthoDB" id="7069379at2"/>
<proteinExistence type="predicted"/>